<dbReference type="GO" id="GO:0046872">
    <property type="term" value="F:metal ion binding"/>
    <property type="evidence" value="ECO:0007669"/>
    <property type="project" value="UniProtKB-KW"/>
</dbReference>
<keyword evidence="5 9" id="KW-0378">Hydrolase</keyword>
<evidence type="ECO:0000256" key="6">
    <source>
        <dbReference type="ARBA" id="ARBA00022842"/>
    </source>
</evidence>
<evidence type="ECO:0000313" key="13">
    <source>
        <dbReference type="Proteomes" id="UP000237000"/>
    </source>
</evidence>
<protein>
    <recommendedName>
        <fullName evidence="3">protein-serine/threonine phosphatase</fullName>
        <ecNumber evidence="3">3.1.3.16</ecNumber>
    </recommendedName>
</protein>
<dbReference type="STRING" id="63057.A0A2P5AZH8"/>
<accession>A0A2P5AZH8</accession>
<evidence type="ECO:0000256" key="2">
    <source>
        <dbReference type="ARBA" id="ARBA00001946"/>
    </source>
</evidence>
<evidence type="ECO:0000256" key="10">
    <source>
        <dbReference type="SAM" id="MobiDB-lite"/>
    </source>
</evidence>
<dbReference type="SUPFAM" id="SSF81606">
    <property type="entry name" value="PP2C-like"/>
    <property type="match status" value="1"/>
</dbReference>
<keyword evidence="6" id="KW-0460">Magnesium</keyword>
<feature type="domain" description="PPM-type phosphatase" evidence="11">
    <location>
        <begin position="131"/>
        <end position="405"/>
    </location>
</feature>
<sequence>MNGSVKGNSDEAKPRNGPWKKPGTSFKSMESLNPHHQIDCRLEDCCASSSSGGKRMRGIPEVTSCEVPAIQAKFADAAATAELSQPGSSAGTRSGEEDGGLIGRTDCEVEDQDQDQEDDDDGGATRLSCASNGWISVIGRRRVMEDAVAVEEFGSYKFFAVYDGHGGSGVANACRDRLHQMLEARVRGWGGGLVDWDKVMRACFLRMDDEVGRGANGEIVGVGTGDDVGRAVNTVGSTAVVAIVAKGTIVVANCGDSRAVLCRDGVPMPLSRDHKPDRPDERERVEAAGGRVISWNGSRVLGVLATSRSIGDHYLKPFVISEPEVTVHERTQSDAFLVIASDGLWDAVSNEFACEVVRRCFDGQIKRRFSEGLTESTAADAAALLAELAMARGSKDNISVIVVDLKK</sequence>
<keyword evidence="4" id="KW-0479">Metal-binding</keyword>
<dbReference type="PROSITE" id="PS51746">
    <property type="entry name" value="PPM_2"/>
    <property type="match status" value="1"/>
</dbReference>
<evidence type="ECO:0000256" key="8">
    <source>
        <dbReference type="ARBA" id="ARBA00023211"/>
    </source>
</evidence>
<dbReference type="SMART" id="SM00332">
    <property type="entry name" value="PP2Cc"/>
    <property type="match status" value="1"/>
</dbReference>
<dbReference type="Pfam" id="PF00481">
    <property type="entry name" value="PP2C"/>
    <property type="match status" value="1"/>
</dbReference>
<dbReference type="OrthoDB" id="1188896at2759"/>
<keyword evidence="7 9" id="KW-0904">Protein phosphatase</keyword>
<dbReference type="CDD" id="cd00143">
    <property type="entry name" value="PP2Cc"/>
    <property type="match status" value="1"/>
</dbReference>
<evidence type="ECO:0000256" key="5">
    <source>
        <dbReference type="ARBA" id="ARBA00022801"/>
    </source>
</evidence>
<comment type="cofactor">
    <cofactor evidence="2">
        <name>Mg(2+)</name>
        <dbReference type="ChEBI" id="CHEBI:18420"/>
    </cofactor>
</comment>
<evidence type="ECO:0000256" key="3">
    <source>
        <dbReference type="ARBA" id="ARBA00013081"/>
    </source>
</evidence>
<proteinExistence type="inferred from homology"/>
<reference evidence="13" key="1">
    <citation type="submission" date="2016-06" db="EMBL/GenBank/DDBJ databases">
        <title>Parallel loss of symbiosis genes in relatives of nitrogen-fixing non-legume Parasponia.</title>
        <authorList>
            <person name="Van Velzen R."/>
            <person name="Holmer R."/>
            <person name="Bu F."/>
            <person name="Rutten L."/>
            <person name="Van Zeijl A."/>
            <person name="Liu W."/>
            <person name="Santuari L."/>
            <person name="Cao Q."/>
            <person name="Sharma T."/>
            <person name="Shen D."/>
            <person name="Roswanjaya Y."/>
            <person name="Wardhani T."/>
            <person name="Kalhor M.S."/>
            <person name="Jansen J."/>
            <person name="Van den Hoogen J."/>
            <person name="Gungor B."/>
            <person name="Hartog M."/>
            <person name="Hontelez J."/>
            <person name="Verver J."/>
            <person name="Yang W.-C."/>
            <person name="Schijlen E."/>
            <person name="Repin R."/>
            <person name="Schilthuizen M."/>
            <person name="Schranz E."/>
            <person name="Heidstra R."/>
            <person name="Miyata K."/>
            <person name="Fedorova E."/>
            <person name="Kohlen W."/>
            <person name="Bisseling T."/>
            <person name="Smit S."/>
            <person name="Geurts R."/>
        </authorList>
    </citation>
    <scope>NUCLEOTIDE SEQUENCE [LARGE SCALE GENOMIC DNA]</scope>
    <source>
        <strain evidence="13">cv. RG33-2</strain>
    </source>
</reference>
<dbReference type="Gene3D" id="3.60.40.10">
    <property type="entry name" value="PPM-type phosphatase domain"/>
    <property type="match status" value="1"/>
</dbReference>
<dbReference type="FunFam" id="3.60.40.10:FF:000291">
    <property type="entry name" value="Protein phosphatase 2C 50"/>
    <property type="match status" value="1"/>
</dbReference>
<dbReference type="Proteomes" id="UP000237000">
    <property type="component" value="Unassembled WGS sequence"/>
</dbReference>
<dbReference type="EMBL" id="JXTC01000647">
    <property type="protein sequence ID" value="PON41970.1"/>
    <property type="molecule type" value="Genomic_DNA"/>
</dbReference>
<evidence type="ECO:0000256" key="9">
    <source>
        <dbReference type="RuleBase" id="RU003465"/>
    </source>
</evidence>
<feature type="compositionally biased region" description="Polar residues" evidence="10">
    <location>
        <begin position="82"/>
        <end position="92"/>
    </location>
</feature>
<dbReference type="AlphaFoldDB" id="A0A2P5AZH8"/>
<gene>
    <name evidence="12" type="primary">TorPP2CA1</name>
    <name evidence="12" type="ORF">TorRG33x02_336940</name>
</gene>
<feature type="region of interest" description="Disordered" evidence="10">
    <location>
        <begin position="1"/>
        <end position="32"/>
    </location>
</feature>
<comment type="similarity">
    <text evidence="9">Belongs to the PP2C family.</text>
</comment>
<name>A0A2P5AZH8_TREOI</name>
<dbReference type="InterPro" id="IPR036457">
    <property type="entry name" value="PPM-type-like_dom_sf"/>
</dbReference>
<comment type="cofactor">
    <cofactor evidence="1">
        <name>Mn(2+)</name>
        <dbReference type="ChEBI" id="CHEBI:29035"/>
    </cofactor>
</comment>
<dbReference type="SMART" id="SM00331">
    <property type="entry name" value="PP2C_SIG"/>
    <property type="match status" value="1"/>
</dbReference>
<evidence type="ECO:0000259" key="11">
    <source>
        <dbReference type="PROSITE" id="PS51746"/>
    </source>
</evidence>
<dbReference type="GO" id="GO:0004722">
    <property type="term" value="F:protein serine/threonine phosphatase activity"/>
    <property type="evidence" value="ECO:0007669"/>
    <property type="project" value="UniProtKB-EC"/>
</dbReference>
<evidence type="ECO:0000256" key="4">
    <source>
        <dbReference type="ARBA" id="ARBA00022723"/>
    </source>
</evidence>
<evidence type="ECO:0000256" key="7">
    <source>
        <dbReference type="ARBA" id="ARBA00022912"/>
    </source>
</evidence>
<dbReference type="InterPro" id="IPR000222">
    <property type="entry name" value="PP2C_BS"/>
</dbReference>
<comment type="caution">
    <text evidence="12">The sequence shown here is derived from an EMBL/GenBank/DDBJ whole genome shotgun (WGS) entry which is preliminary data.</text>
</comment>
<dbReference type="PANTHER" id="PTHR47992">
    <property type="entry name" value="PROTEIN PHOSPHATASE"/>
    <property type="match status" value="1"/>
</dbReference>
<evidence type="ECO:0000256" key="1">
    <source>
        <dbReference type="ARBA" id="ARBA00001936"/>
    </source>
</evidence>
<organism evidence="12 13">
    <name type="scientific">Trema orientale</name>
    <name type="common">Charcoal tree</name>
    <name type="synonym">Celtis orientalis</name>
    <dbReference type="NCBI Taxonomy" id="63057"/>
    <lineage>
        <taxon>Eukaryota</taxon>
        <taxon>Viridiplantae</taxon>
        <taxon>Streptophyta</taxon>
        <taxon>Embryophyta</taxon>
        <taxon>Tracheophyta</taxon>
        <taxon>Spermatophyta</taxon>
        <taxon>Magnoliopsida</taxon>
        <taxon>eudicotyledons</taxon>
        <taxon>Gunneridae</taxon>
        <taxon>Pentapetalae</taxon>
        <taxon>rosids</taxon>
        <taxon>fabids</taxon>
        <taxon>Rosales</taxon>
        <taxon>Cannabaceae</taxon>
        <taxon>Trema</taxon>
    </lineage>
</organism>
<dbReference type="EC" id="3.1.3.16" evidence="3"/>
<dbReference type="PROSITE" id="PS01032">
    <property type="entry name" value="PPM_1"/>
    <property type="match status" value="1"/>
</dbReference>
<dbReference type="InterPro" id="IPR001932">
    <property type="entry name" value="PPM-type_phosphatase-like_dom"/>
</dbReference>
<evidence type="ECO:0000313" key="12">
    <source>
        <dbReference type="EMBL" id="PON41970.1"/>
    </source>
</evidence>
<dbReference type="InParanoid" id="A0A2P5AZH8"/>
<feature type="region of interest" description="Disordered" evidence="10">
    <location>
        <begin position="81"/>
        <end position="103"/>
    </location>
</feature>
<keyword evidence="8" id="KW-0464">Manganese</keyword>
<dbReference type="InterPro" id="IPR015655">
    <property type="entry name" value="PP2C"/>
</dbReference>
<keyword evidence="13" id="KW-1185">Reference proteome</keyword>